<comment type="cofactor">
    <cofactor evidence="2">
        <name>L-ascorbate</name>
        <dbReference type="ChEBI" id="CHEBI:38290"/>
    </cofactor>
</comment>
<reference evidence="18 19" key="1">
    <citation type="submission" date="2019-03" db="EMBL/GenBank/DDBJ databases">
        <title>Sequencing 23 genomes of Wallemia ichthyophaga.</title>
        <authorList>
            <person name="Gostincar C."/>
        </authorList>
    </citation>
    <scope>NUCLEOTIDE SEQUENCE [LARGE SCALE GENOMIC DNA]</scope>
    <source>
        <strain evidence="18 19">EXF-5753</strain>
    </source>
</reference>
<sequence length="385" mass="44447">MSKSLRISFDKKLLKIFWDNQLSSSYHNIWLRDHSRDPDSFHSITKQRLLNTSAIRRDIQPKSVDNDGNSLLVNWNDNTSSTYPLRYYPRLTPFKSNQRHLWDAQYMQQHSPSTHYSKIMDSDKGVLDWLQNINKYGIGFVEGVPHTAEHTQQLTELITFIRKTHYGEFWDFTSDLSHGDTAYTDIALGPHTDTTYFTDPIGLQLFHLLQPATVSGGDSLFIDGFHCANILKNIDIDAFNTLSTVPIPSHAVGSEDAIMKPAQQSGYPIINLDNITGELLQIRYNNDDRSVLNHLTPDQVEAFYRALNVWNSILDDERNQFWLPLQQGKVVLFDNWRILHGRSSFKGKRRLCGAYINRDDYVSRLLTLTEKHIDRDLRNDYGGLL</sequence>
<evidence type="ECO:0000259" key="16">
    <source>
        <dbReference type="Pfam" id="PF02668"/>
    </source>
</evidence>
<comment type="function">
    <text evidence="14">Converts trimethyllysine (TML) into hydroxytrimethyllysine (HTML).</text>
</comment>
<accession>A0A4T0FLX7</accession>
<dbReference type="Gene3D" id="3.60.130.10">
    <property type="entry name" value="Clavaminate synthase-like"/>
    <property type="match status" value="1"/>
</dbReference>
<evidence type="ECO:0000256" key="12">
    <source>
        <dbReference type="ARBA" id="ARBA00031778"/>
    </source>
</evidence>
<comment type="cofactor">
    <cofactor evidence="1">
        <name>Fe(2+)</name>
        <dbReference type="ChEBI" id="CHEBI:29033"/>
    </cofactor>
</comment>
<organism evidence="18 19">
    <name type="scientific">Wallemia hederae</name>
    <dbReference type="NCBI Taxonomy" id="1540922"/>
    <lineage>
        <taxon>Eukaryota</taxon>
        <taxon>Fungi</taxon>
        <taxon>Dikarya</taxon>
        <taxon>Basidiomycota</taxon>
        <taxon>Wallemiomycotina</taxon>
        <taxon>Wallemiomycetes</taxon>
        <taxon>Wallemiales</taxon>
        <taxon>Wallemiaceae</taxon>
        <taxon>Wallemia</taxon>
    </lineage>
</organism>
<protein>
    <recommendedName>
        <fullName evidence="5">trimethyllysine dioxygenase</fullName>
        <ecNumber evidence="5">1.14.11.8</ecNumber>
    </recommendedName>
    <alternativeName>
        <fullName evidence="12">Epsilon-trimethyllysine 2-oxoglutarate dioxygenase</fullName>
    </alternativeName>
    <alternativeName>
        <fullName evidence="11">TML hydroxylase</fullName>
    </alternativeName>
    <alternativeName>
        <fullName evidence="13">TML-alpha-ketoglutarate dioxygenase</fullName>
    </alternativeName>
</protein>
<keyword evidence="9" id="KW-0560">Oxidoreductase</keyword>
<dbReference type="AlphaFoldDB" id="A0A4T0FLX7"/>
<dbReference type="Proteomes" id="UP000310189">
    <property type="component" value="Unassembled WGS sequence"/>
</dbReference>
<dbReference type="Pfam" id="PF06155">
    <property type="entry name" value="GBBH-like_N"/>
    <property type="match status" value="1"/>
</dbReference>
<dbReference type="InterPro" id="IPR010376">
    <property type="entry name" value="GBBH-like_N"/>
</dbReference>
<comment type="pathway">
    <text evidence="3">Amine and polyamine biosynthesis; carnitine biosynthesis.</text>
</comment>
<dbReference type="SUPFAM" id="SSF51197">
    <property type="entry name" value="Clavaminate synthase-like"/>
    <property type="match status" value="1"/>
</dbReference>
<evidence type="ECO:0000256" key="9">
    <source>
        <dbReference type="ARBA" id="ARBA00023002"/>
    </source>
</evidence>
<dbReference type="Pfam" id="PF02668">
    <property type="entry name" value="TauD"/>
    <property type="match status" value="1"/>
</dbReference>
<evidence type="ECO:0000256" key="15">
    <source>
        <dbReference type="ARBA" id="ARBA00049334"/>
    </source>
</evidence>
<keyword evidence="10" id="KW-0408">Iron</keyword>
<dbReference type="NCBIfam" id="TIGR02410">
    <property type="entry name" value="carnitine_TMLD"/>
    <property type="match status" value="1"/>
</dbReference>
<dbReference type="InterPro" id="IPR012776">
    <property type="entry name" value="Trimethyllysine_dOase"/>
</dbReference>
<dbReference type="EMBL" id="SPNW01000034">
    <property type="protein sequence ID" value="TIA88745.1"/>
    <property type="molecule type" value="Genomic_DNA"/>
</dbReference>
<dbReference type="InterPro" id="IPR038492">
    <property type="entry name" value="GBBH-like_N_sf"/>
</dbReference>
<keyword evidence="8" id="KW-0223">Dioxygenase</keyword>
<evidence type="ECO:0000256" key="10">
    <source>
        <dbReference type="ARBA" id="ARBA00023004"/>
    </source>
</evidence>
<evidence type="ECO:0000256" key="5">
    <source>
        <dbReference type="ARBA" id="ARBA00012267"/>
    </source>
</evidence>
<feature type="domain" description="Gamma-butyrobetaine hydroxylase-like N-terminal" evidence="17">
    <location>
        <begin position="7"/>
        <end position="87"/>
    </location>
</feature>
<dbReference type="GO" id="GO:0005739">
    <property type="term" value="C:mitochondrion"/>
    <property type="evidence" value="ECO:0007669"/>
    <property type="project" value="TreeGrafter"/>
</dbReference>
<dbReference type="GO" id="GO:0005506">
    <property type="term" value="F:iron ion binding"/>
    <property type="evidence" value="ECO:0007669"/>
    <property type="project" value="InterPro"/>
</dbReference>
<evidence type="ECO:0000313" key="19">
    <source>
        <dbReference type="Proteomes" id="UP000310189"/>
    </source>
</evidence>
<evidence type="ECO:0000313" key="18">
    <source>
        <dbReference type="EMBL" id="TIA88745.1"/>
    </source>
</evidence>
<evidence type="ECO:0000256" key="3">
    <source>
        <dbReference type="ARBA" id="ARBA00005022"/>
    </source>
</evidence>
<dbReference type="FunFam" id="3.60.130.10:FF:000001">
    <property type="entry name" value="Trimethyllysine dioxygenase, mitochondrial"/>
    <property type="match status" value="1"/>
</dbReference>
<keyword evidence="6" id="KW-0479">Metal-binding</keyword>
<evidence type="ECO:0000256" key="14">
    <source>
        <dbReference type="ARBA" id="ARBA00046008"/>
    </source>
</evidence>
<dbReference type="CDD" id="cd00250">
    <property type="entry name" value="CAS_like"/>
    <property type="match status" value="1"/>
</dbReference>
<dbReference type="GO" id="GO:0045329">
    <property type="term" value="P:carnitine biosynthetic process"/>
    <property type="evidence" value="ECO:0007669"/>
    <property type="project" value="UniProtKB-UniPathway"/>
</dbReference>
<comment type="similarity">
    <text evidence="4">Belongs to the gamma-BBH/TMLD family.</text>
</comment>
<dbReference type="GO" id="GO:0050353">
    <property type="term" value="F:trimethyllysine dioxygenase activity"/>
    <property type="evidence" value="ECO:0007669"/>
    <property type="project" value="UniProtKB-EC"/>
</dbReference>
<comment type="catalytic activity">
    <reaction evidence="15">
        <text>N(6),N(6),N(6)-trimethyl-L-lysine + 2-oxoglutarate + O2 = (3S)-3-hydroxy-N(6),N(6),N(6)-trimethyl-L-lysine + succinate + CO2</text>
        <dbReference type="Rhea" id="RHEA:14181"/>
        <dbReference type="ChEBI" id="CHEBI:15379"/>
        <dbReference type="ChEBI" id="CHEBI:16526"/>
        <dbReference type="ChEBI" id="CHEBI:16810"/>
        <dbReference type="ChEBI" id="CHEBI:30031"/>
        <dbReference type="ChEBI" id="CHEBI:58100"/>
        <dbReference type="ChEBI" id="CHEBI:141499"/>
        <dbReference type="EC" id="1.14.11.8"/>
    </reaction>
</comment>
<dbReference type="InterPro" id="IPR003819">
    <property type="entry name" value="TauD/TfdA-like"/>
</dbReference>
<proteinExistence type="inferred from homology"/>
<keyword evidence="7" id="KW-0124">Carnitine biosynthesis</keyword>
<evidence type="ECO:0000256" key="7">
    <source>
        <dbReference type="ARBA" id="ARBA00022873"/>
    </source>
</evidence>
<evidence type="ECO:0000256" key="8">
    <source>
        <dbReference type="ARBA" id="ARBA00022964"/>
    </source>
</evidence>
<evidence type="ECO:0000256" key="11">
    <source>
        <dbReference type="ARBA" id="ARBA00030363"/>
    </source>
</evidence>
<evidence type="ECO:0000256" key="6">
    <source>
        <dbReference type="ARBA" id="ARBA00022723"/>
    </source>
</evidence>
<dbReference type="PANTHER" id="PTHR10696:SF51">
    <property type="entry name" value="TRIMETHYLLYSINE DIOXYGENASE, MITOCHONDRIAL"/>
    <property type="match status" value="1"/>
</dbReference>
<gene>
    <name evidence="18" type="ORF">E3P99_02425</name>
</gene>
<dbReference type="OrthoDB" id="408743at2759"/>
<dbReference type="PANTHER" id="PTHR10696">
    <property type="entry name" value="GAMMA-BUTYROBETAINE HYDROXYLASE-RELATED"/>
    <property type="match status" value="1"/>
</dbReference>
<dbReference type="EC" id="1.14.11.8" evidence="5"/>
<dbReference type="UniPathway" id="UPA00118"/>
<evidence type="ECO:0000256" key="13">
    <source>
        <dbReference type="ARBA" id="ARBA00032283"/>
    </source>
</evidence>
<evidence type="ECO:0000256" key="4">
    <source>
        <dbReference type="ARBA" id="ARBA00008654"/>
    </source>
</evidence>
<comment type="caution">
    <text evidence="18">The sequence shown here is derived from an EMBL/GenBank/DDBJ whole genome shotgun (WGS) entry which is preliminary data.</text>
</comment>
<name>A0A4T0FLX7_9BASI</name>
<keyword evidence="19" id="KW-1185">Reference proteome</keyword>
<dbReference type="InterPro" id="IPR042098">
    <property type="entry name" value="TauD-like_sf"/>
</dbReference>
<dbReference type="Gene3D" id="3.30.2020.30">
    <property type="match status" value="1"/>
</dbReference>
<evidence type="ECO:0000256" key="1">
    <source>
        <dbReference type="ARBA" id="ARBA00001954"/>
    </source>
</evidence>
<feature type="domain" description="TauD/TfdA-like" evidence="16">
    <location>
        <begin position="116"/>
        <end position="355"/>
    </location>
</feature>
<dbReference type="InterPro" id="IPR050411">
    <property type="entry name" value="AlphaKG_dependent_hydroxylases"/>
</dbReference>
<evidence type="ECO:0000259" key="17">
    <source>
        <dbReference type="Pfam" id="PF06155"/>
    </source>
</evidence>
<evidence type="ECO:0000256" key="2">
    <source>
        <dbReference type="ARBA" id="ARBA00001961"/>
    </source>
</evidence>
<dbReference type="FunFam" id="3.30.2020.30:FF:000002">
    <property type="entry name" value="Putative gamma-butyrobetaine dioxygenase"/>
    <property type="match status" value="1"/>
</dbReference>